<dbReference type="SUPFAM" id="SSF46785">
    <property type="entry name" value="Winged helix' DNA-binding domain"/>
    <property type="match status" value="1"/>
</dbReference>
<dbReference type="InterPro" id="IPR005471">
    <property type="entry name" value="Tscrpt_reg_IclR_N"/>
</dbReference>
<dbReference type="EMBL" id="JACHMH010000001">
    <property type="protein sequence ID" value="MBB4675272.1"/>
    <property type="molecule type" value="Genomic_DNA"/>
</dbReference>
<proteinExistence type="predicted"/>
<evidence type="ECO:0000313" key="6">
    <source>
        <dbReference type="EMBL" id="MBB4675272.1"/>
    </source>
</evidence>
<evidence type="ECO:0000256" key="1">
    <source>
        <dbReference type="ARBA" id="ARBA00023015"/>
    </source>
</evidence>
<protein>
    <submittedName>
        <fullName evidence="6">DNA-binding IclR family transcriptional regulator</fullName>
    </submittedName>
</protein>
<name>A0A7W7C6B0_9PSEU</name>
<evidence type="ECO:0000313" key="7">
    <source>
        <dbReference type="Proteomes" id="UP000533598"/>
    </source>
</evidence>
<dbReference type="Pfam" id="PF09339">
    <property type="entry name" value="HTH_IclR"/>
    <property type="match status" value="1"/>
</dbReference>
<feature type="domain" description="IclR-ED" evidence="5">
    <location>
        <begin position="65"/>
        <end position="248"/>
    </location>
</feature>
<evidence type="ECO:0000259" key="5">
    <source>
        <dbReference type="PROSITE" id="PS51078"/>
    </source>
</evidence>
<keyword evidence="2 6" id="KW-0238">DNA-binding</keyword>
<dbReference type="GO" id="GO:0003700">
    <property type="term" value="F:DNA-binding transcription factor activity"/>
    <property type="evidence" value="ECO:0007669"/>
    <property type="project" value="TreeGrafter"/>
</dbReference>
<dbReference type="Gene3D" id="3.30.450.40">
    <property type="match status" value="1"/>
</dbReference>
<keyword evidence="7" id="KW-1185">Reference proteome</keyword>
<dbReference type="Gene3D" id="1.10.10.10">
    <property type="entry name" value="Winged helix-like DNA-binding domain superfamily/Winged helix DNA-binding domain"/>
    <property type="match status" value="1"/>
</dbReference>
<dbReference type="InterPro" id="IPR014757">
    <property type="entry name" value="Tscrpt_reg_IclR_C"/>
</dbReference>
<comment type="caution">
    <text evidence="6">The sequence shown here is derived from an EMBL/GenBank/DDBJ whole genome shotgun (WGS) entry which is preliminary data.</text>
</comment>
<dbReference type="Pfam" id="PF01614">
    <property type="entry name" value="IclR_C"/>
    <property type="match status" value="1"/>
</dbReference>
<feature type="domain" description="HTH iclR-type" evidence="4">
    <location>
        <begin position="6"/>
        <end position="64"/>
    </location>
</feature>
<dbReference type="InterPro" id="IPR036390">
    <property type="entry name" value="WH_DNA-bd_sf"/>
</dbReference>
<dbReference type="InterPro" id="IPR036388">
    <property type="entry name" value="WH-like_DNA-bd_sf"/>
</dbReference>
<dbReference type="PANTHER" id="PTHR30136">
    <property type="entry name" value="HELIX-TURN-HELIX TRANSCRIPTIONAL REGULATOR, ICLR FAMILY"/>
    <property type="match status" value="1"/>
</dbReference>
<sequence>MTEGPGGAVEKALAVLDALAEHSRVTDLARATGLPKSTVHRVLQTLAEQGFALPDAHGNYLAGPKVLALAGRVLQRLDPARRARPALTGLQAGTGCAVHFAMLFGAELVYVDKVEADKPYRMASRIGMGLPLHCSAIGKAVLAALPEIELSALLGKLRLEARTPRTASTPAALRERLTGARSAGFAVDDEENEPGVRCVAAAVRDHTGAVIGGVSVSALVLEHRLAELTGHGPLVVRAAREVSTAFDWSTAL</sequence>
<dbReference type="PROSITE" id="PS51078">
    <property type="entry name" value="ICLR_ED"/>
    <property type="match status" value="1"/>
</dbReference>
<evidence type="ECO:0000256" key="2">
    <source>
        <dbReference type="ARBA" id="ARBA00023125"/>
    </source>
</evidence>
<dbReference type="Proteomes" id="UP000533598">
    <property type="component" value="Unassembled WGS sequence"/>
</dbReference>
<organism evidence="6 7">
    <name type="scientific">Crossiella cryophila</name>
    <dbReference type="NCBI Taxonomy" id="43355"/>
    <lineage>
        <taxon>Bacteria</taxon>
        <taxon>Bacillati</taxon>
        <taxon>Actinomycetota</taxon>
        <taxon>Actinomycetes</taxon>
        <taxon>Pseudonocardiales</taxon>
        <taxon>Pseudonocardiaceae</taxon>
        <taxon>Crossiella</taxon>
    </lineage>
</organism>
<dbReference type="AlphaFoldDB" id="A0A7W7C6B0"/>
<dbReference type="SUPFAM" id="SSF55781">
    <property type="entry name" value="GAF domain-like"/>
    <property type="match status" value="1"/>
</dbReference>
<dbReference type="RefSeq" id="WP_185001267.1">
    <property type="nucleotide sequence ID" value="NZ_BAAAUI010000006.1"/>
</dbReference>
<evidence type="ECO:0000259" key="4">
    <source>
        <dbReference type="PROSITE" id="PS51077"/>
    </source>
</evidence>
<dbReference type="GO" id="GO:0003677">
    <property type="term" value="F:DNA binding"/>
    <property type="evidence" value="ECO:0007669"/>
    <property type="project" value="UniProtKB-KW"/>
</dbReference>
<dbReference type="SMART" id="SM00346">
    <property type="entry name" value="HTH_ICLR"/>
    <property type="match status" value="1"/>
</dbReference>
<reference evidence="6 7" key="1">
    <citation type="submission" date="2020-08" db="EMBL/GenBank/DDBJ databases">
        <title>Sequencing the genomes of 1000 actinobacteria strains.</title>
        <authorList>
            <person name="Klenk H.-P."/>
        </authorList>
    </citation>
    <scope>NUCLEOTIDE SEQUENCE [LARGE SCALE GENOMIC DNA]</scope>
    <source>
        <strain evidence="6 7">DSM 44230</strain>
    </source>
</reference>
<keyword evidence="3" id="KW-0804">Transcription</keyword>
<dbReference type="PANTHER" id="PTHR30136:SF24">
    <property type="entry name" value="HTH-TYPE TRANSCRIPTIONAL REPRESSOR ALLR"/>
    <property type="match status" value="1"/>
</dbReference>
<accession>A0A7W7C6B0</accession>
<gene>
    <name evidence="6" type="ORF">HNR67_001390</name>
</gene>
<dbReference type="InterPro" id="IPR050707">
    <property type="entry name" value="HTH_MetabolicPath_Reg"/>
</dbReference>
<dbReference type="GO" id="GO:0045892">
    <property type="term" value="P:negative regulation of DNA-templated transcription"/>
    <property type="evidence" value="ECO:0007669"/>
    <property type="project" value="TreeGrafter"/>
</dbReference>
<keyword evidence="1" id="KW-0805">Transcription regulation</keyword>
<dbReference type="PROSITE" id="PS51077">
    <property type="entry name" value="HTH_ICLR"/>
    <property type="match status" value="1"/>
</dbReference>
<evidence type="ECO:0000256" key="3">
    <source>
        <dbReference type="ARBA" id="ARBA00023163"/>
    </source>
</evidence>
<dbReference type="InterPro" id="IPR029016">
    <property type="entry name" value="GAF-like_dom_sf"/>
</dbReference>